<keyword evidence="2" id="KW-1185">Reference proteome</keyword>
<accession>A0ABS8NN56</accession>
<protein>
    <recommendedName>
        <fullName evidence="3">Alginate export domain-containing protein</fullName>
    </recommendedName>
</protein>
<dbReference type="EMBL" id="JAJKFW010000062">
    <property type="protein sequence ID" value="MCC9645001.1"/>
    <property type="molecule type" value="Genomic_DNA"/>
</dbReference>
<name>A0ABS8NN56_9BACT</name>
<evidence type="ECO:0000313" key="2">
    <source>
        <dbReference type="Proteomes" id="UP001430306"/>
    </source>
</evidence>
<dbReference type="Proteomes" id="UP001430306">
    <property type="component" value="Unassembled WGS sequence"/>
</dbReference>
<reference evidence="1" key="1">
    <citation type="submission" date="2021-11" db="EMBL/GenBank/DDBJ databases">
        <title>Genome sequence.</title>
        <authorList>
            <person name="Sun Q."/>
        </authorList>
    </citation>
    <scope>NUCLEOTIDE SEQUENCE</scope>
    <source>
        <strain evidence="1">JC740</strain>
    </source>
</reference>
<evidence type="ECO:0000313" key="1">
    <source>
        <dbReference type="EMBL" id="MCC9645001.1"/>
    </source>
</evidence>
<gene>
    <name evidence="1" type="ORF">LOC71_22215</name>
</gene>
<dbReference type="Pfam" id="PF20371">
    <property type="entry name" value="DUF6666"/>
    <property type="match status" value="1"/>
</dbReference>
<evidence type="ECO:0008006" key="3">
    <source>
        <dbReference type="Google" id="ProtNLM"/>
    </source>
</evidence>
<sequence length="300" mass="32952">MLGQLSIAGEPTAGSSHAVELDWVEIDDSFKHCPQHNPWEQLSFLAAIDGSKQPQDYGVNADLGLRLRGQYAGPLIEELGVGFQFGSALTWTDNAVRVFELLGEDTNRFQSHTTIGVFQRVNRWRWGGVFDHLYQDGFDASNLGQFRGRVSYDVTDNTQIGLTGRLRAYDDTVEFLGNSVTLRSINQGDAYIRHFFETGVQATCWLGLAEEHGESNAAFGAVPAHDDAIVFGADFYAPLNNSLALYGETNLTTPADTGTVDAFLGMVYYPFSNAKVAHHRRWAPLLPTAAPTSFGVDLLP</sequence>
<comment type="caution">
    <text evidence="1">The sequence shown here is derived from an EMBL/GenBank/DDBJ whole genome shotgun (WGS) entry which is preliminary data.</text>
</comment>
<dbReference type="InterPro" id="IPR046607">
    <property type="entry name" value="DUF6666"/>
</dbReference>
<proteinExistence type="predicted"/>
<organism evidence="1 2">
    <name type="scientific">Rhodopirellula halodulae</name>
    <dbReference type="NCBI Taxonomy" id="2894198"/>
    <lineage>
        <taxon>Bacteria</taxon>
        <taxon>Pseudomonadati</taxon>
        <taxon>Planctomycetota</taxon>
        <taxon>Planctomycetia</taxon>
        <taxon>Pirellulales</taxon>
        <taxon>Pirellulaceae</taxon>
        <taxon>Rhodopirellula</taxon>
    </lineage>
</organism>